<protein>
    <submittedName>
        <fullName evidence="2">F-box protein</fullName>
    </submittedName>
</protein>
<dbReference type="Gene3D" id="1.20.1280.50">
    <property type="match status" value="1"/>
</dbReference>
<gene>
    <name evidence="2" type="ORF">Adt_44274</name>
</gene>
<accession>A0ABD1PCN2</accession>
<evidence type="ECO:0000313" key="2">
    <source>
        <dbReference type="EMBL" id="KAL2460854.1"/>
    </source>
</evidence>
<dbReference type="PANTHER" id="PTHR13318:SF74">
    <property type="entry name" value="OS02G0658500 PROTEIN"/>
    <property type="match status" value="1"/>
</dbReference>
<dbReference type="SUPFAM" id="SSF52047">
    <property type="entry name" value="RNI-like"/>
    <property type="match status" value="1"/>
</dbReference>
<comment type="caution">
    <text evidence="2">The sequence shown here is derived from an EMBL/GenBank/DDBJ whole genome shotgun (WGS) entry which is preliminary data.</text>
</comment>
<dbReference type="SUPFAM" id="SSF81383">
    <property type="entry name" value="F-box domain"/>
    <property type="match status" value="1"/>
</dbReference>
<feature type="region of interest" description="Disordered" evidence="1">
    <location>
        <begin position="1"/>
        <end position="37"/>
    </location>
</feature>
<dbReference type="PANTHER" id="PTHR13318">
    <property type="entry name" value="PARTNER OF PAIRED, ISOFORM B-RELATED"/>
    <property type="match status" value="1"/>
</dbReference>
<reference evidence="3" key="1">
    <citation type="submission" date="2024-07" db="EMBL/GenBank/DDBJ databases">
        <title>Two chromosome-level genome assemblies of Korean endemic species Abeliophyllum distichum and Forsythia ovata (Oleaceae).</title>
        <authorList>
            <person name="Jang H."/>
        </authorList>
    </citation>
    <scope>NUCLEOTIDE SEQUENCE [LARGE SCALE GENOMIC DNA]</scope>
</reference>
<dbReference type="InterPro" id="IPR036047">
    <property type="entry name" value="F-box-like_dom_sf"/>
</dbReference>
<feature type="region of interest" description="Disordered" evidence="1">
    <location>
        <begin position="56"/>
        <end position="86"/>
    </location>
</feature>
<dbReference type="Gene3D" id="3.80.10.10">
    <property type="entry name" value="Ribonuclease Inhibitor"/>
    <property type="match status" value="2"/>
</dbReference>
<dbReference type="Proteomes" id="UP001604336">
    <property type="component" value="Unassembled WGS sequence"/>
</dbReference>
<dbReference type="InterPro" id="IPR032675">
    <property type="entry name" value="LRR_dom_sf"/>
</dbReference>
<feature type="compositionally biased region" description="Low complexity" evidence="1">
    <location>
        <begin position="56"/>
        <end position="66"/>
    </location>
</feature>
<keyword evidence="3" id="KW-1185">Reference proteome</keyword>
<dbReference type="FunFam" id="3.80.10.10:FF:002340">
    <property type="entry name" value="Uncharacterized protein"/>
    <property type="match status" value="1"/>
</dbReference>
<dbReference type="EMBL" id="JBFOLK010000014">
    <property type="protein sequence ID" value="KAL2460854.1"/>
    <property type="molecule type" value="Genomic_DNA"/>
</dbReference>
<name>A0ABD1PCN2_9LAMI</name>
<evidence type="ECO:0000313" key="3">
    <source>
        <dbReference type="Proteomes" id="UP001604336"/>
    </source>
</evidence>
<feature type="compositionally biased region" description="Basic and acidic residues" evidence="1">
    <location>
        <begin position="1"/>
        <end position="10"/>
    </location>
</feature>
<sequence>MLSLPDKKPNSDPNPNLEPNKTPAVKKKRRTSWSGPWLDSNEALKHVVLKMRLQSLSNSSSTTPPSESDPESDPFNSRPSRHGNAAPDYASLLSDKLLLKILSKISDKKQHISNSLVCKRWCMLSGKLIDSIKLLDWEFLESGRLTFRFPYLVDVNIVPSSIKSAQNSGILLSNKLYSVYLDSGVGENEGFLVKKGDVLGSDVVDRGVRILAEGCGNLRKVVLMNVSEEGLSFLADECELLQEMELHCCGDSSLKGIFKCQNLQILKLVSHLDGIYDSVVSDIGMTILAQGCRRLLRLELVGCEGSYDGIKAIGQCCQMLEELVLCDHRMDGGWLSALSYCGNLKTLRIQCCKSIDSNPGPDEHLGYCPSLEELHVQQCQMREKQGVSALFLVCQTVREIVFEDCWGLDNNIFDAVSICRSVRFLSLEGCSLLTTEGLESVILSWKKLDRLRVVACNNIKDSEITPELATLFSVLKELKWRPDSRSLMVAGLAGTGVGQKGGRSLRK</sequence>
<proteinExistence type="predicted"/>
<dbReference type="AlphaFoldDB" id="A0ABD1PCN2"/>
<organism evidence="2 3">
    <name type="scientific">Abeliophyllum distichum</name>
    <dbReference type="NCBI Taxonomy" id="126358"/>
    <lineage>
        <taxon>Eukaryota</taxon>
        <taxon>Viridiplantae</taxon>
        <taxon>Streptophyta</taxon>
        <taxon>Embryophyta</taxon>
        <taxon>Tracheophyta</taxon>
        <taxon>Spermatophyta</taxon>
        <taxon>Magnoliopsida</taxon>
        <taxon>eudicotyledons</taxon>
        <taxon>Gunneridae</taxon>
        <taxon>Pentapetalae</taxon>
        <taxon>asterids</taxon>
        <taxon>lamiids</taxon>
        <taxon>Lamiales</taxon>
        <taxon>Oleaceae</taxon>
        <taxon>Forsythieae</taxon>
        <taxon>Abeliophyllum</taxon>
    </lineage>
</organism>
<evidence type="ECO:0000256" key="1">
    <source>
        <dbReference type="SAM" id="MobiDB-lite"/>
    </source>
</evidence>